<dbReference type="AlphaFoldDB" id="A0A0R0FPN9"/>
<dbReference type="EMBL" id="CM000850">
    <property type="protein sequence ID" value="KRH04968.1"/>
    <property type="molecule type" value="Genomic_DNA"/>
</dbReference>
<name>A0A0R0FPN9_SOYBN</name>
<protein>
    <submittedName>
        <fullName evidence="1 2">Uncharacterized protein</fullName>
    </submittedName>
</protein>
<dbReference type="OrthoDB" id="1456599at2759"/>
<evidence type="ECO:0000313" key="2">
    <source>
        <dbReference type="EnsemblPlants" id="KRH04968"/>
    </source>
</evidence>
<organism evidence="1">
    <name type="scientific">Glycine max</name>
    <name type="common">Soybean</name>
    <name type="synonym">Glycine hispida</name>
    <dbReference type="NCBI Taxonomy" id="3847"/>
    <lineage>
        <taxon>Eukaryota</taxon>
        <taxon>Viridiplantae</taxon>
        <taxon>Streptophyta</taxon>
        <taxon>Embryophyta</taxon>
        <taxon>Tracheophyta</taxon>
        <taxon>Spermatophyta</taxon>
        <taxon>Magnoliopsida</taxon>
        <taxon>eudicotyledons</taxon>
        <taxon>Gunneridae</taxon>
        <taxon>Pentapetalae</taxon>
        <taxon>rosids</taxon>
        <taxon>fabids</taxon>
        <taxon>Fabales</taxon>
        <taxon>Fabaceae</taxon>
        <taxon>Papilionoideae</taxon>
        <taxon>50 kb inversion clade</taxon>
        <taxon>NPAAA clade</taxon>
        <taxon>indigoferoid/millettioid clade</taxon>
        <taxon>Phaseoleae</taxon>
        <taxon>Glycine</taxon>
        <taxon>Glycine subgen. Soja</taxon>
    </lineage>
</organism>
<reference evidence="2" key="2">
    <citation type="submission" date="2018-02" db="UniProtKB">
        <authorList>
            <consortium name="EnsemblPlants"/>
        </authorList>
    </citation>
    <scope>IDENTIFICATION</scope>
    <source>
        <strain evidence="2">Williams 82</strain>
    </source>
</reference>
<dbReference type="Proteomes" id="UP000008827">
    <property type="component" value="Chromosome 17"/>
</dbReference>
<reference evidence="1" key="3">
    <citation type="submission" date="2018-07" db="EMBL/GenBank/DDBJ databases">
        <title>WGS assembly of Glycine max.</title>
        <authorList>
            <person name="Schmutz J."/>
            <person name="Cannon S."/>
            <person name="Schlueter J."/>
            <person name="Ma J."/>
            <person name="Mitros T."/>
            <person name="Nelson W."/>
            <person name="Hyten D."/>
            <person name="Song Q."/>
            <person name="Thelen J."/>
            <person name="Cheng J."/>
            <person name="Xu D."/>
            <person name="Hellsten U."/>
            <person name="May G."/>
            <person name="Yu Y."/>
            <person name="Sakurai T."/>
            <person name="Umezawa T."/>
            <person name="Bhattacharyya M."/>
            <person name="Sandhu D."/>
            <person name="Valliyodan B."/>
            <person name="Lindquist E."/>
            <person name="Peto M."/>
            <person name="Grant D."/>
            <person name="Shu S."/>
            <person name="Goodstein D."/>
            <person name="Barry K."/>
            <person name="Futrell-Griggs M."/>
            <person name="Abernathy B."/>
            <person name="Du J."/>
            <person name="Tian Z."/>
            <person name="Zhu L."/>
            <person name="Gill N."/>
            <person name="Joshi T."/>
            <person name="Libault M."/>
            <person name="Sethuraman A."/>
            <person name="Zhang X."/>
            <person name="Shinozaki K."/>
            <person name="Nguyen H."/>
            <person name="Wing R."/>
            <person name="Cregan P."/>
            <person name="Specht J."/>
            <person name="Grimwood J."/>
            <person name="Rokhsar D."/>
            <person name="Stacey G."/>
            <person name="Shoemaker R."/>
            <person name="Jackson S."/>
        </authorList>
    </citation>
    <scope>NUCLEOTIDE SEQUENCE</scope>
    <source>
        <tissue evidence="1">Callus</tissue>
    </source>
</reference>
<evidence type="ECO:0000313" key="1">
    <source>
        <dbReference type="EMBL" id="KRH04968.1"/>
    </source>
</evidence>
<keyword evidence="3" id="KW-1185">Reference proteome</keyword>
<proteinExistence type="predicted"/>
<evidence type="ECO:0000313" key="3">
    <source>
        <dbReference type="Proteomes" id="UP000008827"/>
    </source>
</evidence>
<dbReference type="Gramene" id="KRH04968">
    <property type="protein sequence ID" value="KRH04968"/>
    <property type="gene ID" value="GLYMA_17G199300"/>
</dbReference>
<accession>A0A0R0FPN9</accession>
<dbReference type="EnsemblPlants" id="KRH04968">
    <property type="protein sequence ID" value="KRH04968"/>
    <property type="gene ID" value="GLYMA_17G199300"/>
</dbReference>
<sequence>MDSVFVLVYCNSDIISSYEGIKFECHSGPKVITISEDMSLDALRKIIFYANGGCRILLNLFYHQQIHVGDGCVEYDYVELKHNDDVGKMFFIYSKFSTKGPIELNATFGRSPGEILALVHKPRKSRTIYEIIALICDEFV</sequence>
<reference evidence="1 2" key="1">
    <citation type="journal article" date="2010" name="Nature">
        <title>Genome sequence of the palaeopolyploid soybean.</title>
        <authorList>
            <person name="Schmutz J."/>
            <person name="Cannon S.B."/>
            <person name="Schlueter J."/>
            <person name="Ma J."/>
            <person name="Mitros T."/>
            <person name="Nelson W."/>
            <person name="Hyten D.L."/>
            <person name="Song Q."/>
            <person name="Thelen J.J."/>
            <person name="Cheng J."/>
            <person name="Xu D."/>
            <person name="Hellsten U."/>
            <person name="May G.D."/>
            <person name="Yu Y."/>
            <person name="Sakurai T."/>
            <person name="Umezawa T."/>
            <person name="Bhattacharyya M.K."/>
            <person name="Sandhu D."/>
            <person name="Valliyodan B."/>
            <person name="Lindquist E."/>
            <person name="Peto M."/>
            <person name="Grant D."/>
            <person name="Shu S."/>
            <person name="Goodstein D."/>
            <person name="Barry K."/>
            <person name="Futrell-Griggs M."/>
            <person name="Abernathy B."/>
            <person name="Du J."/>
            <person name="Tian Z."/>
            <person name="Zhu L."/>
            <person name="Gill N."/>
            <person name="Joshi T."/>
            <person name="Libault M."/>
            <person name="Sethuraman A."/>
            <person name="Zhang X.-C."/>
            <person name="Shinozaki K."/>
            <person name="Nguyen H.T."/>
            <person name="Wing R.A."/>
            <person name="Cregan P."/>
            <person name="Specht J."/>
            <person name="Grimwood J."/>
            <person name="Rokhsar D."/>
            <person name="Stacey G."/>
            <person name="Shoemaker R.C."/>
            <person name="Jackson S.A."/>
        </authorList>
    </citation>
    <scope>NUCLEOTIDE SEQUENCE [LARGE SCALE GENOMIC DNA]</scope>
    <source>
        <strain evidence="2">cv. Williams 82</strain>
        <tissue evidence="1">Callus</tissue>
    </source>
</reference>
<dbReference type="InParanoid" id="A0A0R0FPN9"/>
<gene>
    <name evidence="1" type="ORF">GLYMA_17G199300</name>
</gene>